<evidence type="ECO:0000256" key="1">
    <source>
        <dbReference type="SAM" id="SignalP"/>
    </source>
</evidence>
<feature type="chain" id="PRO_5007570233" description="Secreted protein" evidence="1">
    <location>
        <begin position="20"/>
        <end position="307"/>
    </location>
</feature>
<dbReference type="EMBL" id="JEME01000744">
    <property type="protein sequence ID" value="KYG09250.1"/>
    <property type="molecule type" value="Genomic_DNA"/>
</dbReference>
<evidence type="ECO:0008006" key="4">
    <source>
        <dbReference type="Google" id="ProtNLM"/>
    </source>
</evidence>
<dbReference type="AlphaFoldDB" id="A0A150TX26"/>
<dbReference type="Gene3D" id="2.60.120.380">
    <property type="match status" value="1"/>
</dbReference>
<proteinExistence type="predicted"/>
<evidence type="ECO:0000313" key="2">
    <source>
        <dbReference type="EMBL" id="KYG09250.1"/>
    </source>
</evidence>
<dbReference type="SUPFAM" id="SSF89260">
    <property type="entry name" value="Collagen-binding domain"/>
    <property type="match status" value="1"/>
</dbReference>
<sequence>MVSAAALALALAVEGCALTADDGDAAAEAAVDEAAQALDVDEREPNDTAAKATLIAMKNDNFGAFPSGDAADYWKLNVPVRMAVNVFLGNIPAGSDYDVRLFRSDDLAAPVWTGARGGNADELVVGLDLQPGDYIAKVYPFAAPRGDVRYRLRYASTVVSRGWEWVNARVPYCGATNNGADGTCGGTCVRTGSAANPAWDGYRSDCSGFISWAWQLPAPGASTWTLPRSATAIHGADLAPGDALIGGGHAVLFDSWQDQSAGRALILHESMCGEVAKAESATLATSAGSATVKLWGVNYTAYRRNMP</sequence>
<keyword evidence="1" id="KW-0732">Signal</keyword>
<organism evidence="2 3">
    <name type="scientific">Sorangium cellulosum</name>
    <name type="common">Polyangium cellulosum</name>
    <dbReference type="NCBI Taxonomy" id="56"/>
    <lineage>
        <taxon>Bacteria</taxon>
        <taxon>Pseudomonadati</taxon>
        <taxon>Myxococcota</taxon>
        <taxon>Polyangia</taxon>
        <taxon>Polyangiales</taxon>
        <taxon>Polyangiaceae</taxon>
        <taxon>Sorangium</taxon>
    </lineage>
</organism>
<evidence type="ECO:0000313" key="3">
    <source>
        <dbReference type="Proteomes" id="UP000075502"/>
    </source>
</evidence>
<feature type="signal peptide" evidence="1">
    <location>
        <begin position="1"/>
        <end position="19"/>
    </location>
</feature>
<dbReference type="Proteomes" id="UP000075502">
    <property type="component" value="Unassembled WGS sequence"/>
</dbReference>
<protein>
    <recommendedName>
        <fullName evidence="4">Secreted protein</fullName>
    </recommendedName>
</protein>
<accession>A0A150TX26</accession>
<comment type="caution">
    <text evidence="2">The sequence shown here is derived from an EMBL/GenBank/DDBJ whole genome shotgun (WGS) entry which is preliminary data.</text>
</comment>
<reference evidence="2 3" key="1">
    <citation type="submission" date="2014-02" db="EMBL/GenBank/DDBJ databases">
        <title>The small core and large imbalanced accessory genome model reveals a collaborative survival strategy of Sorangium cellulosum strains in nature.</title>
        <authorList>
            <person name="Han K."/>
            <person name="Peng R."/>
            <person name="Blom J."/>
            <person name="Li Y.-Z."/>
        </authorList>
    </citation>
    <scope>NUCLEOTIDE SEQUENCE [LARGE SCALE GENOMIC DNA]</scope>
    <source>
        <strain evidence="2 3">So0007-03</strain>
    </source>
</reference>
<name>A0A150TX26_SORCE</name>
<gene>
    <name evidence="2" type="ORF">BE21_19110</name>
</gene>